<dbReference type="OrthoDB" id="5243064at2"/>
<dbReference type="PANTHER" id="PTHR35007:SF1">
    <property type="entry name" value="PILUS ASSEMBLY PROTEIN"/>
    <property type="match status" value="1"/>
</dbReference>
<evidence type="ECO:0000256" key="6">
    <source>
        <dbReference type="SAM" id="Phobius"/>
    </source>
</evidence>
<feature type="domain" description="Type II secretion system protein GspF" evidence="7">
    <location>
        <begin position="167"/>
        <end position="290"/>
    </location>
</feature>
<protein>
    <submittedName>
        <fullName evidence="8">Type II secretion system (T2SS) protein F</fullName>
    </submittedName>
</protein>
<accession>A0A2P8E753</accession>
<keyword evidence="2" id="KW-1003">Cell membrane</keyword>
<dbReference type="GO" id="GO:0005886">
    <property type="term" value="C:plasma membrane"/>
    <property type="evidence" value="ECO:0007669"/>
    <property type="project" value="UniProtKB-SubCell"/>
</dbReference>
<keyword evidence="5 6" id="KW-0472">Membrane</keyword>
<proteinExistence type="predicted"/>
<comment type="caution">
    <text evidence="8">The sequence shown here is derived from an EMBL/GenBank/DDBJ whole genome shotgun (WGS) entry which is preliminary data.</text>
</comment>
<evidence type="ECO:0000313" key="9">
    <source>
        <dbReference type="Proteomes" id="UP000243528"/>
    </source>
</evidence>
<dbReference type="Pfam" id="PF00482">
    <property type="entry name" value="T2SSF"/>
    <property type="match status" value="1"/>
</dbReference>
<sequence>MISTVQLAILLGLGAGTGLILLFRELLGQRIRQPHAAHTAARLTATTSSTVDLIGGDSRTDRLGRVVLRRTSGAALLHIPHRDLALLRTSVARYLGERALYGAIGLALPPACTLALAVNGVTLPLTVPAGVGLVTGAAMSYLPLYNVADLARTSRREFRRTMTSYVDLVALERAAGAGTTQALESAATIADSWAFQRLRDELAQARWAGTPAWDALRTVGDELRLPELAETADVMRLSAREGAAVYDILRVRASTMRNEILTGDHARAGARTERATAPLAATSVVFMLILAAPVAMQIG</sequence>
<feature type="transmembrane region" description="Helical" evidence="6">
    <location>
        <begin position="99"/>
        <end position="121"/>
    </location>
</feature>
<evidence type="ECO:0000259" key="7">
    <source>
        <dbReference type="Pfam" id="PF00482"/>
    </source>
</evidence>
<feature type="transmembrane region" description="Helical" evidence="6">
    <location>
        <begin position="277"/>
        <end position="296"/>
    </location>
</feature>
<dbReference type="RefSeq" id="WP_106536552.1">
    <property type="nucleotide sequence ID" value="NZ_ML142899.1"/>
</dbReference>
<evidence type="ECO:0000256" key="1">
    <source>
        <dbReference type="ARBA" id="ARBA00004651"/>
    </source>
</evidence>
<dbReference type="PANTHER" id="PTHR35007">
    <property type="entry name" value="INTEGRAL MEMBRANE PROTEIN-RELATED"/>
    <property type="match status" value="1"/>
</dbReference>
<keyword evidence="4 6" id="KW-1133">Transmembrane helix</keyword>
<evidence type="ECO:0000256" key="5">
    <source>
        <dbReference type="ARBA" id="ARBA00023136"/>
    </source>
</evidence>
<feature type="transmembrane region" description="Helical" evidence="6">
    <location>
        <begin position="127"/>
        <end position="148"/>
    </location>
</feature>
<reference evidence="8 9" key="1">
    <citation type="submission" date="2018-03" db="EMBL/GenBank/DDBJ databases">
        <title>Genomic Encyclopedia of Archaeal and Bacterial Type Strains, Phase II (KMG-II): from individual species to whole genera.</title>
        <authorList>
            <person name="Goeker M."/>
        </authorList>
    </citation>
    <scope>NUCLEOTIDE SEQUENCE [LARGE SCALE GENOMIC DNA]</scope>
    <source>
        <strain evidence="8 9">DSM 45211</strain>
    </source>
</reference>
<evidence type="ECO:0000256" key="2">
    <source>
        <dbReference type="ARBA" id="ARBA00022475"/>
    </source>
</evidence>
<dbReference type="InterPro" id="IPR018076">
    <property type="entry name" value="T2SS_GspF_dom"/>
</dbReference>
<dbReference type="AlphaFoldDB" id="A0A2P8E753"/>
<keyword evidence="9" id="KW-1185">Reference proteome</keyword>
<evidence type="ECO:0000256" key="3">
    <source>
        <dbReference type="ARBA" id="ARBA00022692"/>
    </source>
</evidence>
<gene>
    <name evidence="8" type="ORF">CLV30_104165</name>
</gene>
<evidence type="ECO:0000256" key="4">
    <source>
        <dbReference type="ARBA" id="ARBA00022989"/>
    </source>
</evidence>
<comment type="subcellular location">
    <subcellularLocation>
        <location evidence="1">Cell membrane</location>
        <topology evidence="1">Multi-pass membrane protein</topology>
    </subcellularLocation>
</comment>
<evidence type="ECO:0000313" key="8">
    <source>
        <dbReference type="EMBL" id="PSL05299.1"/>
    </source>
</evidence>
<keyword evidence="3 6" id="KW-0812">Transmembrane</keyword>
<feature type="transmembrane region" description="Helical" evidence="6">
    <location>
        <begin position="6"/>
        <end position="23"/>
    </location>
</feature>
<name>A0A2P8E753_9ACTN</name>
<dbReference type="EMBL" id="PYGE01000004">
    <property type="protein sequence ID" value="PSL05299.1"/>
    <property type="molecule type" value="Genomic_DNA"/>
</dbReference>
<organism evidence="8 9">
    <name type="scientific">Haloactinopolyspora alba</name>
    <dbReference type="NCBI Taxonomy" id="648780"/>
    <lineage>
        <taxon>Bacteria</taxon>
        <taxon>Bacillati</taxon>
        <taxon>Actinomycetota</taxon>
        <taxon>Actinomycetes</taxon>
        <taxon>Jiangellales</taxon>
        <taxon>Jiangellaceae</taxon>
        <taxon>Haloactinopolyspora</taxon>
    </lineage>
</organism>
<dbReference type="Proteomes" id="UP000243528">
    <property type="component" value="Unassembled WGS sequence"/>
</dbReference>